<dbReference type="InterPro" id="IPR013087">
    <property type="entry name" value="Znf_C2H2_type"/>
</dbReference>
<dbReference type="AlphaFoldDB" id="A0A8J2MGB1"/>
<evidence type="ECO:0000313" key="10">
    <source>
        <dbReference type="EMBL" id="CAG7838385.1"/>
    </source>
</evidence>
<feature type="domain" description="C2H2-type" evidence="9">
    <location>
        <begin position="184"/>
        <end position="211"/>
    </location>
</feature>
<dbReference type="FunFam" id="3.30.160.60:FF:000032">
    <property type="entry name" value="Krueppel-like factor 4"/>
    <property type="match status" value="1"/>
</dbReference>
<feature type="compositionally biased region" description="Polar residues" evidence="8">
    <location>
        <begin position="125"/>
        <end position="140"/>
    </location>
</feature>
<evidence type="ECO:0000313" key="11">
    <source>
        <dbReference type="Proteomes" id="UP000708208"/>
    </source>
</evidence>
<keyword evidence="6" id="KW-0804">Transcription</keyword>
<evidence type="ECO:0000256" key="8">
    <source>
        <dbReference type="SAM" id="MobiDB-lite"/>
    </source>
</evidence>
<reference evidence="10" key="1">
    <citation type="submission" date="2021-06" db="EMBL/GenBank/DDBJ databases">
        <authorList>
            <person name="Hodson N. C."/>
            <person name="Mongue J. A."/>
            <person name="Jaron S. K."/>
        </authorList>
    </citation>
    <scope>NUCLEOTIDE SEQUENCE</scope>
</reference>
<dbReference type="SMART" id="SM00355">
    <property type="entry name" value="ZnF_C2H2"/>
    <property type="match status" value="2"/>
</dbReference>
<proteinExistence type="predicted"/>
<organism evidence="10 11">
    <name type="scientific">Allacma fusca</name>
    <dbReference type="NCBI Taxonomy" id="39272"/>
    <lineage>
        <taxon>Eukaryota</taxon>
        <taxon>Metazoa</taxon>
        <taxon>Ecdysozoa</taxon>
        <taxon>Arthropoda</taxon>
        <taxon>Hexapoda</taxon>
        <taxon>Collembola</taxon>
        <taxon>Symphypleona</taxon>
        <taxon>Sminthuridae</taxon>
        <taxon>Allacma</taxon>
    </lineage>
</organism>
<keyword evidence="3 7" id="KW-0863">Zinc-finger</keyword>
<protein>
    <recommendedName>
        <fullName evidence="9">C2H2-type domain-containing protein</fullName>
    </recommendedName>
</protein>
<sequence>MNLEDTCDILLQNSPICLDQSGELDRTDIDSILSTWQSETTSISSGCSTISEEYEDFGQISLSAFPFPSVLSPSEENYQTGTPSQVLFDCSNTDFKSDDVFYLDLGTSPLELPDVKEEQSLEFIQNTNYSPTPGDVSQPSIKKRKTRQSKPKAVSENSETFKCPYERSDELGRHFRSHTGDKPYQCSVCNKKFSRSDHLSKHRKVHERSSASINCYNYLLPYSSNGKIPIVALPPRRGRPPRNSFKNITRETASSANNIARSEETETYVNNYSTLSSKDLCVSPIDFKQLQDRVTELEKILSDTDNPHQGLYDLHDIPQRIQIISNGIETNDEEAVLNQLNYINIHILKSQVLQKISKSLWAELATLSSVTLHQKINLITSLSSPSFSVNFLTAVLQYLDRSGQLQNPRTYEIVLEAFKIASENSGLQVILNEEAETQIVRIFVQNLLTAFPEVLEDSKIVQDWVDLKEKLNRMCRVSFLQLSEVQVTGVAVSTLETMSHNGTLYLKELDFLMSIYYASSPLLLNQDIEFSAEDYQQWVEIFSKPFILDSFEADLKSRVLSSNSTDIFKIGSIYLENVWGYFRKNANTQNDVLYTSVVEMFLEAIQNGTLPRSSLNSSYLEFIQSLLLNPSLTLPDIVSNFPFLINDTSAAISAQYANKRENIKPTLEFAAPLMDILKVPAIGQLVAGVKLNGQFGGKEVLLIAQFLLGNNLTQMSIWNEIPAQAQILTKGLSFGQELFWEVTVNDSSSPPKTAFDVSLQKDFSVGLRPQAEISSSDTIWLFRTKKLGSEVVSVTFTVENYDTFAGLLLTKIRDGVEQLQQEKNNNLEGGGTYEVFEPVLSETGDGFYMLASGKFIEVLRDQKGTPVSLGVTRNGGERALFSVAECTTC</sequence>
<dbReference type="PROSITE" id="PS00028">
    <property type="entry name" value="ZINC_FINGER_C2H2_1"/>
    <property type="match status" value="1"/>
</dbReference>
<comment type="caution">
    <text evidence="10">The sequence shown here is derived from an EMBL/GenBank/DDBJ whole genome shotgun (WGS) entry which is preliminary data.</text>
</comment>
<gene>
    <name evidence="10" type="ORF">AFUS01_LOCUS47362</name>
</gene>
<dbReference type="GO" id="GO:0000978">
    <property type="term" value="F:RNA polymerase II cis-regulatory region sequence-specific DNA binding"/>
    <property type="evidence" value="ECO:0007669"/>
    <property type="project" value="TreeGrafter"/>
</dbReference>
<feature type="compositionally biased region" description="Basic residues" evidence="8">
    <location>
        <begin position="141"/>
        <end position="150"/>
    </location>
</feature>
<keyword evidence="5" id="KW-0805">Transcription regulation</keyword>
<keyword evidence="11" id="KW-1185">Reference proteome</keyword>
<evidence type="ECO:0000256" key="7">
    <source>
        <dbReference type="PROSITE-ProRule" id="PRU00042"/>
    </source>
</evidence>
<evidence type="ECO:0000256" key="4">
    <source>
        <dbReference type="ARBA" id="ARBA00022833"/>
    </source>
</evidence>
<dbReference type="Pfam" id="PF00096">
    <property type="entry name" value="zf-C2H2"/>
    <property type="match status" value="1"/>
</dbReference>
<dbReference type="EMBL" id="CAJVCH010571735">
    <property type="protein sequence ID" value="CAG7838385.1"/>
    <property type="molecule type" value="Genomic_DNA"/>
</dbReference>
<evidence type="ECO:0000256" key="6">
    <source>
        <dbReference type="ARBA" id="ARBA00023163"/>
    </source>
</evidence>
<evidence type="ECO:0000256" key="3">
    <source>
        <dbReference type="ARBA" id="ARBA00022771"/>
    </source>
</evidence>
<evidence type="ECO:0000256" key="5">
    <source>
        <dbReference type="ARBA" id="ARBA00023015"/>
    </source>
</evidence>
<accession>A0A8J2MGB1</accession>
<evidence type="ECO:0000259" key="9">
    <source>
        <dbReference type="PROSITE" id="PS50157"/>
    </source>
</evidence>
<evidence type="ECO:0000256" key="1">
    <source>
        <dbReference type="ARBA" id="ARBA00022723"/>
    </source>
</evidence>
<name>A0A8J2MGB1_9HEXA</name>
<keyword evidence="2" id="KW-0677">Repeat</keyword>
<evidence type="ECO:0000256" key="2">
    <source>
        <dbReference type="ARBA" id="ARBA00022737"/>
    </source>
</evidence>
<keyword evidence="1" id="KW-0479">Metal-binding</keyword>
<dbReference type="PROSITE" id="PS50157">
    <property type="entry name" value="ZINC_FINGER_C2H2_2"/>
    <property type="match status" value="1"/>
</dbReference>
<keyword evidence="4" id="KW-0862">Zinc</keyword>
<dbReference type="PANTHER" id="PTHR23235:SF120">
    <property type="entry name" value="KRUPPEL-LIKE FACTOR 15"/>
    <property type="match status" value="1"/>
</dbReference>
<dbReference type="PANTHER" id="PTHR23235">
    <property type="entry name" value="KRUEPPEL-LIKE TRANSCRIPTION FACTOR"/>
    <property type="match status" value="1"/>
</dbReference>
<dbReference type="GO" id="GO:0000981">
    <property type="term" value="F:DNA-binding transcription factor activity, RNA polymerase II-specific"/>
    <property type="evidence" value="ECO:0007669"/>
    <property type="project" value="TreeGrafter"/>
</dbReference>
<dbReference type="OrthoDB" id="6365676at2759"/>
<dbReference type="Proteomes" id="UP000708208">
    <property type="component" value="Unassembled WGS sequence"/>
</dbReference>
<dbReference type="GO" id="GO:0008270">
    <property type="term" value="F:zinc ion binding"/>
    <property type="evidence" value="ECO:0007669"/>
    <property type="project" value="UniProtKB-KW"/>
</dbReference>
<feature type="region of interest" description="Disordered" evidence="8">
    <location>
        <begin position="125"/>
        <end position="159"/>
    </location>
</feature>